<comment type="caution">
    <text evidence="2">The sequence shown here is derived from an EMBL/GenBank/DDBJ whole genome shotgun (WGS) entry which is preliminary data.</text>
</comment>
<organism evidence="2 3">
    <name type="scientific">Caerostris extrusa</name>
    <name type="common">Bark spider</name>
    <name type="synonym">Caerostris bankana</name>
    <dbReference type="NCBI Taxonomy" id="172846"/>
    <lineage>
        <taxon>Eukaryota</taxon>
        <taxon>Metazoa</taxon>
        <taxon>Ecdysozoa</taxon>
        <taxon>Arthropoda</taxon>
        <taxon>Chelicerata</taxon>
        <taxon>Arachnida</taxon>
        <taxon>Araneae</taxon>
        <taxon>Araneomorphae</taxon>
        <taxon>Entelegynae</taxon>
        <taxon>Araneoidea</taxon>
        <taxon>Araneidae</taxon>
        <taxon>Caerostris</taxon>
    </lineage>
</organism>
<keyword evidence="1" id="KW-1133">Transmembrane helix</keyword>
<name>A0AAV4WUU7_CAEEX</name>
<accession>A0AAV4WUU7</accession>
<evidence type="ECO:0000256" key="1">
    <source>
        <dbReference type="SAM" id="Phobius"/>
    </source>
</evidence>
<dbReference type="EMBL" id="BPLR01016808">
    <property type="protein sequence ID" value="GIY86517.1"/>
    <property type="molecule type" value="Genomic_DNA"/>
</dbReference>
<evidence type="ECO:0000313" key="3">
    <source>
        <dbReference type="Proteomes" id="UP001054945"/>
    </source>
</evidence>
<proteinExistence type="predicted"/>
<sequence length="115" mass="13016">MKYLPKGPECSFRPPLSDLFFCFSTLSGLLCIQDLASLLLDIMVQISPLLRSPIEQEYSRLRQRRVSIKRFLLLLFDIVWAALYSGPGFPSPGYYGANLTTQELGKNTPDIDRDA</sequence>
<evidence type="ECO:0000313" key="2">
    <source>
        <dbReference type="EMBL" id="GIY86517.1"/>
    </source>
</evidence>
<dbReference type="AlphaFoldDB" id="A0AAV4WUU7"/>
<gene>
    <name evidence="2" type="ORF">CEXT_517161</name>
</gene>
<dbReference type="Proteomes" id="UP001054945">
    <property type="component" value="Unassembled WGS sequence"/>
</dbReference>
<keyword evidence="1" id="KW-0812">Transmembrane</keyword>
<reference evidence="2 3" key="1">
    <citation type="submission" date="2021-06" db="EMBL/GenBank/DDBJ databases">
        <title>Caerostris extrusa draft genome.</title>
        <authorList>
            <person name="Kono N."/>
            <person name="Arakawa K."/>
        </authorList>
    </citation>
    <scope>NUCLEOTIDE SEQUENCE [LARGE SCALE GENOMIC DNA]</scope>
</reference>
<protein>
    <submittedName>
        <fullName evidence="2">Uncharacterized protein</fullName>
    </submittedName>
</protein>
<feature type="transmembrane region" description="Helical" evidence="1">
    <location>
        <begin position="71"/>
        <end position="89"/>
    </location>
</feature>
<keyword evidence="3" id="KW-1185">Reference proteome</keyword>
<keyword evidence="1" id="KW-0472">Membrane</keyword>